<reference evidence="1 2" key="1">
    <citation type="submission" date="2020-08" db="EMBL/GenBank/DDBJ databases">
        <title>Genomic Encyclopedia of Type Strains, Phase III (KMG-III): the genomes of soil and plant-associated and newly described type strains.</title>
        <authorList>
            <person name="Whitman W."/>
        </authorList>
    </citation>
    <scope>NUCLEOTIDE SEQUENCE [LARGE SCALE GENOMIC DNA]</scope>
    <source>
        <strain evidence="1 2">CECT 7282</strain>
    </source>
</reference>
<evidence type="ECO:0000313" key="2">
    <source>
        <dbReference type="Proteomes" id="UP000547614"/>
    </source>
</evidence>
<dbReference type="RefSeq" id="WP_183325458.1">
    <property type="nucleotide sequence ID" value="NZ_JACHXP010000008.1"/>
</dbReference>
<gene>
    <name evidence="1" type="ORF">FHR94_001895</name>
</gene>
<evidence type="ECO:0000313" key="1">
    <source>
        <dbReference type="EMBL" id="MBB3190661.1"/>
    </source>
</evidence>
<accession>A0A839V695</accession>
<name>A0A839V695_9GAMM</name>
<organism evidence="1 2">
    <name type="scientific">Halomonas cerina</name>
    <dbReference type="NCBI Taxonomy" id="447424"/>
    <lineage>
        <taxon>Bacteria</taxon>
        <taxon>Pseudomonadati</taxon>
        <taxon>Pseudomonadota</taxon>
        <taxon>Gammaproteobacteria</taxon>
        <taxon>Oceanospirillales</taxon>
        <taxon>Halomonadaceae</taxon>
        <taxon>Halomonas</taxon>
    </lineage>
</organism>
<protein>
    <submittedName>
        <fullName evidence="1">Uncharacterized protein</fullName>
    </submittedName>
</protein>
<sequence>MAMQSRLYRLKSWLTLEDAASHLSTLLSEKVGVSDLLQLALEGQLIISVNLIGGVKVKKGEITGWLGTPVTLAPKGSGNLLSLAKEAPPPDTVADDARKISGKTLKEALEYSERLSEGIKKGDFVVCPLGDAVSDDEFVSFKGEVMNVEGIWDLPLISAERIDVEEMYQESVGGPEVDLISLNGPWLKAEEGFLYCIQERFSKQHIKEVYGEEGLHYSEYNNPNHYYPAGRLPDNCSIVVRRCNLDAFIASLEGPEQSTGQPAEGEVIRALEAFGLLVELYASQHGPDYRHGERPKASRIVEDMLAAVPDDVTNMGDRKLKDHVGAAIKAWEAKKRL</sequence>
<dbReference type="AlphaFoldDB" id="A0A839V695"/>
<comment type="caution">
    <text evidence="1">The sequence shown here is derived from an EMBL/GenBank/DDBJ whole genome shotgun (WGS) entry which is preliminary data.</text>
</comment>
<dbReference type="EMBL" id="JACHXP010000008">
    <property type="protein sequence ID" value="MBB3190661.1"/>
    <property type="molecule type" value="Genomic_DNA"/>
</dbReference>
<keyword evidence="2" id="KW-1185">Reference proteome</keyword>
<dbReference type="Proteomes" id="UP000547614">
    <property type="component" value="Unassembled WGS sequence"/>
</dbReference>
<proteinExistence type="predicted"/>